<dbReference type="Proteomes" id="UP000037891">
    <property type="component" value="Unassembled WGS sequence"/>
</dbReference>
<proteinExistence type="predicted"/>
<comment type="caution">
    <text evidence="1">The sequence shown here is derived from an EMBL/GenBank/DDBJ whole genome shotgun (WGS) entry which is preliminary data.</text>
</comment>
<protein>
    <submittedName>
        <fullName evidence="1">IS66 Orf2 family protein</fullName>
    </submittedName>
</protein>
<dbReference type="PATRIC" id="fig|81035.3.peg.4662"/>
<organism evidence="1 2">
    <name type="scientific">Pseudomonas syringae pv. cilantro</name>
    <dbReference type="NCBI Taxonomy" id="81035"/>
    <lineage>
        <taxon>Bacteria</taxon>
        <taxon>Pseudomonadati</taxon>
        <taxon>Pseudomonadota</taxon>
        <taxon>Gammaproteobacteria</taxon>
        <taxon>Pseudomonadales</taxon>
        <taxon>Pseudomonadaceae</taxon>
        <taxon>Pseudomonas</taxon>
        <taxon>Pseudomonas syringae</taxon>
    </lineage>
</organism>
<evidence type="ECO:0000313" key="2">
    <source>
        <dbReference type="Proteomes" id="UP000037891"/>
    </source>
</evidence>
<dbReference type="AlphaFoldDB" id="A0A0N0XB92"/>
<dbReference type="EMBL" id="LGLN01000064">
    <property type="protein sequence ID" value="KPC28506.1"/>
    <property type="molecule type" value="Genomic_DNA"/>
</dbReference>
<sequence length="53" mass="5903">MRRPDAKVEKFYLNPKPVDFRKSIHGLAAWAAIDEASFGKLLDSVTAADVLNE</sequence>
<reference evidence="1 2" key="2">
    <citation type="submission" date="2015-10" db="EMBL/GenBank/DDBJ databases">
        <title>Comparative genomics and high-throughput reverse genetic screens identify a new phytobacterial MAMP and an Arabidopsis receptor required for immune elicitation.</title>
        <authorList>
            <person name="Mott G.A."/>
            <person name="Thakur S."/>
            <person name="Wang P.W."/>
            <person name="Desveaux D."/>
            <person name="Guttman D.S."/>
        </authorList>
    </citation>
    <scope>NUCLEOTIDE SEQUENCE [LARGE SCALE GENOMIC DNA]</scope>
    <source>
        <strain evidence="1 2">0788_9</strain>
    </source>
</reference>
<reference evidence="1 2" key="1">
    <citation type="submission" date="2015-07" db="EMBL/GenBank/DDBJ databases">
        <authorList>
            <person name="Noorani M."/>
        </authorList>
    </citation>
    <scope>NUCLEOTIDE SEQUENCE [LARGE SCALE GENOMIC DNA]</scope>
    <source>
        <strain evidence="1 2">0788_9</strain>
    </source>
</reference>
<gene>
    <name evidence="1" type="ORF">ABJ99_4360</name>
</gene>
<name>A0A0N0XB92_PSESX</name>
<evidence type="ECO:0000313" key="1">
    <source>
        <dbReference type="EMBL" id="KPC28506.1"/>
    </source>
</evidence>
<accession>A0A0N0XB92</accession>
<dbReference type="RefSeq" id="WP_054086550.1">
    <property type="nucleotide sequence ID" value="NZ_LGLN01000064.1"/>
</dbReference>